<dbReference type="AlphaFoldDB" id="A0A318PJ95"/>
<dbReference type="STRING" id="1220579.GCA_001571345_01272"/>
<protein>
    <recommendedName>
        <fullName evidence="6">VTT domain-containing protein</fullName>
    </recommendedName>
</protein>
<gene>
    <name evidence="7" type="ORF">CFR75_06315</name>
</gene>
<proteinExistence type="predicted"/>
<evidence type="ECO:0000256" key="5">
    <source>
        <dbReference type="ARBA" id="ARBA00023136"/>
    </source>
</evidence>
<dbReference type="PANTHER" id="PTHR42709">
    <property type="entry name" value="ALKALINE PHOSPHATASE LIKE PROTEIN"/>
    <property type="match status" value="1"/>
</dbReference>
<dbReference type="RefSeq" id="WP_061273289.1">
    <property type="nucleotide sequence ID" value="NZ_CBCRXN010000003.1"/>
</dbReference>
<evidence type="ECO:0000313" key="7">
    <source>
        <dbReference type="EMBL" id="PYD57469.1"/>
    </source>
</evidence>
<reference evidence="7 8" key="1">
    <citation type="submission" date="2017-07" db="EMBL/GenBank/DDBJ databases">
        <title>A draft genome sequence of Komagataeibacter xylinus LMG 1515.</title>
        <authorList>
            <person name="Skraban J."/>
            <person name="Cleenwerck I."/>
            <person name="Vandamme P."/>
            <person name="Trcek J."/>
        </authorList>
    </citation>
    <scope>NUCLEOTIDE SEQUENCE [LARGE SCALE GENOMIC DNA]</scope>
    <source>
        <strain evidence="7 8">LMG 1515</strain>
    </source>
</reference>
<organism evidence="7 8">
    <name type="scientific">Komagataeibacter xylinus</name>
    <name type="common">Gluconacetobacter xylinus</name>
    <dbReference type="NCBI Taxonomy" id="28448"/>
    <lineage>
        <taxon>Bacteria</taxon>
        <taxon>Pseudomonadati</taxon>
        <taxon>Pseudomonadota</taxon>
        <taxon>Alphaproteobacteria</taxon>
        <taxon>Acetobacterales</taxon>
        <taxon>Acetobacteraceae</taxon>
        <taxon>Komagataeibacter</taxon>
    </lineage>
</organism>
<dbReference type="Proteomes" id="UP000248257">
    <property type="component" value="Unassembled WGS sequence"/>
</dbReference>
<dbReference type="PANTHER" id="PTHR42709:SF6">
    <property type="entry name" value="UNDECAPRENYL PHOSPHATE TRANSPORTER A"/>
    <property type="match status" value="1"/>
</dbReference>
<dbReference type="InterPro" id="IPR051311">
    <property type="entry name" value="DedA_domain"/>
</dbReference>
<keyword evidence="4" id="KW-1133">Transmembrane helix</keyword>
<evidence type="ECO:0000256" key="1">
    <source>
        <dbReference type="ARBA" id="ARBA00004651"/>
    </source>
</evidence>
<feature type="domain" description="VTT" evidence="6">
    <location>
        <begin position="41"/>
        <end position="148"/>
    </location>
</feature>
<dbReference type="OrthoDB" id="7277369at2"/>
<dbReference type="InterPro" id="IPR032816">
    <property type="entry name" value="VTT_dom"/>
</dbReference>
<dbReference type="Pfam" id="PF09335">
    <property type="entry name" value="VTT_dom"/>
    <property type="match status" value="1"/>
</dbReference>
<evidence type="ECO:0000256" key="4">
    <source>
        <dbReference type="ARBA" id="ARBA00022989"/>
    </source>
</evidence>
<sequence>MPASLTAFLAAAGASPFMQALAIIVGTFILEDAATILTAMQVRTGHVVLWVALVALYIGIVVGDMGLYGMGRLAALWPPARRWITLPGGAREGKWFDRNVFRIVFISRFVPGARLPLYTACGFFHARFGLFCIAAIAATLIWTTMLFLVSLQVGQFLIDHLGTWKWAGMGGFVLTILLISRMIARLQGNETR</sequence>
<comment type="subcellular location">
    <subcellularLocation>
        <location evidence="1">Cell membrane</location>
        <topology evidence="1">Multi-pass membrane protein</topology>
    </subcellularLocation>
</comment>
<evidence type="ECO:0000256" key="3">
    <source>
        <dbReference type="ARBA" id="ARBA00022692"/>
    </source>
</evidence>
<accession>A0A318PJ95</accession>
<dbReference type="EMBL" id="NKUC01000009">
    <property type="protein sequence ID" value="PYD57469.1"/>
    <property type="molecule type" value="Genomic_DNA"/>
</dbReference>
<evidence type="ECO:0000259" key="6">
    <source>
        <dbReference type="Pfam" id="PF09335"/>
    </source>
</evidence>
<dbReference type="GO" id="GO:0005886">
    <property type="term" value="C:plasma membrane"/>
    <property type="evidence" value="ECO:0007669"/>
    <property type="project" value="UniProtKB-SubCell"/>
</dbReference>
<name>A0A318PJ95_KOMXY</name>
<keyword evidence="8" id="KW-1185">Reference proteome</keyword>
<keyword evidence="2" id="KW-1003">Cell membrane</keyword>
<keyword evidence="3" id="KW-0812">Transmembrane</keyword>
<evidence type="ECO:0000313" key="8">
    <source>
        <dbReference type="Proteomes" id="UP000248257"/>
    </source>
</evidence>
<keyword evidence="5" id="KW-0472">Membrane</keyword>
<evidence type="ECO:0000256" key="2">
    <source>
        <dbReference type="ARBA" id="ARBA00022475"/>
    </source>
</evidence>
<comment type="caution">
    <text evidence="7">The sequence shown here is derived from an EMBL/GenBank/DDBJ whole genome shotgun (WGS) entry which is preliminary data.</text>
</comment>